<dbReference type="Proteomes" id="UP000321199">
    <property type="component" value="Chromosome"/>
</dbReference>
<dbReference type="EMBL" id="CP042344">
    <property type="protein sequence ID" value="QEA12684.1"/>
    <property type="molecule type" value="Genomic_DNA"/>
</dbReference>
<protein>
    <submittedName>
        <fullName evidence="7">YIP1 family protein</fullName>
    </submittedName>
</protein>
<dbReference type="Pfam" id="PF04893">
    <property type="entry name" value="Yip1"/>
    <property type="match status" value="1"/>
</dbReference>
<comment type="subcellular location">
    <subcellularLocation>
        <location evidence="1">Membrane</location>
        <topology evidence="1">Multi-pass membrane protein</topology>
    </subcellularLocation>
</comment>
<evidence type="ECO:0000313" key="8">
    <source>
        <dbReference type="Proteomes" id="UP000321199"/>
    </source>
</evidence>
<evidence type="ECO:0000256" key="5">
    <source>
        <dbReference type="SAM" id="Phobius"/>
    </source>
</evidence>
<organism evidence="7 8">
    <name type="scientific">Comamonas flocculans</name>
    <dbReference type="NCBI Taxonomy" id="2597701"/>
    <lineage>
        <taxon>Bacteria</taxon>
        <taxon>Pseudomonadati</taxon>
        <taxon>Pseudomonadota</taxon>
        <taxon>Betaproteobacteria</taxon>
        <taxon>Burkholderiales</taxon>
        <taxon>Comamonadaceae</taxon>
        <taxon>Comamonas</taxon>
    </lineage>
</organism>
<evidence type="ECO:0000313" key="7">
    <source>
        <dbReference type="EMBL" id="QEA12684.1"/>
    </source>
</evidence>
<evidence type="ECO:0000256" key="1">
    <source>
        <dbReference type="ARBA" id="ARBA00004141"/>
    </source>
</evidence>
<keyword evidence="4 5" id="KW-0472">Membrane</keyword>
<evidence type="ECO:0000256" key="4">
    <source>
        <dbReference type="ARBA" id="ARBA00023136"/>
    </source>
</evidence>
<keyword evidence="3 5" id="KW-1133">Transmembrane helix</keyword>
<evidence type="ECO:0000259" key="6">
    <source>
        <dbReference type="Pfam" id="PF04893"/>
    </source>
</evidence>
<gene>
    <name evidence="7" type="ORF">FOZ74_06420</name>
</gene>
<feature type="transmembrane region" description="Helical" evidence="5">
    <location>
        <begin position="122"/>
        <end position="139"/>
    </location>
</feature>
<evidence type="ECO:0000256" key="3">
    <source>
        <dbReference type="ARBA" id="ARBA00022989"/>
    </source>
</evidence>
<dbReference type="InterPro" id="IPR006977">
    <property type="entry name" value="Yip1_dom"/>
</dbReference>
<dbReference type="RefSeq" id="WP_146912278.1">
    <property type="nucleotide sequence ID" value="NZ_CP042344.1"/>
</dbReference>
<feature type="transmembrane region" description="Helical" evidence="5">
    <location>
        <begin position="46"/>
        <end position="72"/>
    </location>
</feature>
<feature type="transmembrane region" description="Helical" evidence="5">
    <location>
        <begin position="172"/>
        <end position="194"/>
    </location>
</feature>
<reference evidence="7 8" key="1">
    <citation type="submission" date="2019-07" db="EMBL/GenBank/DDBJ databases">
        <title>Complete genome sequence of Comamonas sp. NLF 7-7 isolated from livestock.</title>
        <authorList>
            <person name="Kim D.H."/>
            <person name="Kim J.G."/>
        </authorList>
    </citation>
    <scope>NUCLEOTIDE SEQUENCE [LARGE SCALE GENOMIC DNA]</scope>
    <source>
        <strain evidence="7 8">NLF 7-7</strain>
    </source>
</reference>
<name>A0A5B8RVJ1_9BURK</name>
<keyword evidence="8" id="KW-1185">Reference proteome</keyword>
<accession>A0A5B8RVJ1</accession>
<evidence type="ECO:0000256" key="2">
    <source>
        <dbReference type="ARBA" id="ARBA00022692"/>
    </source>
</evidence>
<dbReference type="GO" id="GO:0016020">
    <property type="term" value="C:membrane"/>
    <property type="evidence" value="ECO:0007669"/>
    <property type="project" value="UniProtKB-SubCell"/>
</dbReference>
<dbReference type="OrthoDB" id="9808452at2"/>
<dbReference type="AlphaFoldDB" id="A0A5B8RVJ1"/>
<keyword evidence="2 5" id="KW-0812">Transmembrane</keyword>
<feature type="transmembrane region" description="Helical" evidence="5">
    <location>
        <begin position="78"/>
        <end position="102"/>
    </location>
</feature>
<dbReference type="KEGG" id="cof:FOZ74_06420"/>
<sequence>MNNIVSDAGARAALLKRVGDILLRPRETWPQIDAEDGNPPAIYKNYLIYLAAIPAVAGFIGYSLIGASVFGVTVRTPIAAGLVSMVVGYVLSLAMAYVLALIVNQLAPRFQARQDMGSAFKLVAYASTAGMLGGVFNLLPMLSMLGLLAALYSIYLVHTGIPVLMKAPQEKALGYTGAVLVCGVIAALVVGLAMSVFTPASRGAGGGLAGAGGESVTLKVPGTDITIDTRGMQEASRKIEAAQAKGDADAAAKAATEAIGAALGLGGATQALEPQQLRKALPESLGGLPRTEVEARSDTALGMKMSTASASYGAGGQTVQIKIRDLGASPALRIGLAAWSSSEVDSEKTDSIERVYRQGKTAIQERYAKDGSSAELAMLLPNDILLEANGSAGIEELKRHLLPMGEQLGAIARTPA</sequence>
<feature type="transmembrane region" description="Helical" evidence="5">
    <location>
        <begin position="145"/>
        <end position="165"/>
    </location>
</feature>
<feature type="domain" description="Yip1" evidence="6">
    <location>
        <begin position="20"/>
        <end position="188"/>
    </location>
</feature>
<proteinExistence type="predicted"/>